<name>A0A4Y9YZC2_9AGAM</name>
<comment type="caution">
    <text evidence="1">The sequence shown here is derived from an EMBL/GenBank/DDBJ whole genome shotgun (WGS) entry which is preliminary data.</text>
</comment>
<dbReference type="EMBL" id="SEOQ01000183">
    <property type="protein sequence ID" value="TFY67715.1"/>
    <property type="molecule type" value="Genomic_DNA"/>
</dbReference>
<sequence>MLAALRALARAPPRPQCAFMSRTAFKAPLPQPERDDDLDDFARTTEAFDFQADVVERKTSLQGTSEGFSVDIKPTGRSKPGRMLTLPSFIKPTDLLPREDNQLGKKRPLLGPSTDVSRRLDAFHQLNIDPLLEATNPALMSHFPAKAHKSHSESEDDGHYAYSQQGFAPALSGCAAILRDVQRTSDNTVHRDILRSFSADLRTLEPTVSRQGHSRAIVSFRRKFLGHIASADPFSATGA</sequence>
<protein>
    <submittedName>
        <fullName evidence="1">Uncharacterized protein</fullName>
    </submittedName>
</protein>
<keyword evidence="2" id="KW-1185">Reference proteome</keyword>
<reference evidence="1 2" key="1">
    <citation type="submission" date="2019-02" db="EMBL/GenBank/DDBJ databases">
        <title>Genome sequencing of the rare red list fungi Dentipellis fragilis.</title>
        <authorList>
            <person name="Buettner E."/>
            <person name="Kellner H."/>
        </authorList>
    </citation>
    <scope>NUCLEOTIDE SEQUENCE [LARGE SCALE GENOMIC DNA]</scope>
    <source>
        <strain evidence="1 2">DSM 105465</strain>
    </source>
</reference>
<proteinExistence type="predicted"/>
<evidence type="ECO:0000313" key="2">
    <source>
        <dbReference type="Proteomes" id="UP000298327"/>
    </source>
</evidence>
<dbReference type="AlphaFoldDB" id="A0A4Y9YZC2"/>
<dbReference type="Proteomes" id="UP000298327">
    <property type="component" value="Unassembled WGS sequence"/>
</dbReference>
<dbReference type="STRING" id="205917.A0A4Y9YZC2"/>
<gene>
    <name evidence="1" type="ORF">EVG20_g3841</name>
</gene>
<accession>A0A4Y9YZC2</accession>
<organism evidence="1 2">
    <name type="scientific">Dentipellis fragilis</name>
    <dbReference type="NCBI Taxonomy" id="205917"/>
    <lineage>
        <taxon>Eukaryota</taxon>
        <taxon>Fungi</taxon>
        <taxon>Dikarya</taxon>
        <taxon>Basidiomycota</taxon>
        <taxon>Agaricomycotina</taxon>
        <taxon>Agaricomycetes</taxon>
        <taxon>Russulales</taxon>
        <taxon>Hericiaceae</taxon>
        <taxon>Dentipellis</taxon>
    </lineage>
</organism>
<dbReference type="OrthoDB" id="21463at2759"/>
<evidence type="ECO:0000313" key="1">
    <source>
        <dbReference type="EMBL" id="TFY67715.1"/>
    </source>
</evidence>